<dbReference type="Gene3D" id="3.10.450.360">
    <property type="match status" value="1"/>
</dbReference>
<feature type="domain" description="Putative beta-lactamase-inhibitor-like PepSY-like" evidence="2">
    <location>
        <begin position="65"/>
        <end position="142"/>
    </location>
</feature>
<name>A0A5C7AGD4_9BACT</name>
<dbReference type="Proteomes" id="UP000321935">
    <property type="component" value="Unassembled WGS sequence"/>
</dbReference>
<keyword evidence="1" id="KW-0732">Signal</keyword>
<evidence type="ECO:0000313" key="4">
    <source>
        <dbReference type="Proteomes" id="UP000321935"/>
    </source>
</evidence>
<evidence type="ECO:0000259" key="2">
    <source>
        <dbReference type="Pfam" id="PF11396"/>
    </source>
</evidence>
<evidence type="ECO:0000256" key="1">
    <source>
        <dbReference type="SAM" id="SignalP"/>
    </source>
</evidence>
<dbReference type="AlphaFoldDB" id="A0A5C7AGD4"/>
<proteinExistence type="predicted"/>
<organism evidence="3 4">
    <name type="scientific">Algoriphagus aquimarinus</name>
    <dbReference type="NCBI Taxonomy" id="237018"/>
    <lineage>
        <taxon>Bacteria</taxon>
        <taxon>Pseudomonadati</taxon>
        <taxon>Bacteroidota</taxon>
        <taxon>Cytophagia</taxon>
        <taxon>Cytophagales</taxon>
        <taxon>Cyclobacteriaceae</taxon>
        <taxon>Algoriphagus</taxon>
    </lineage>
</organism>
<dbReference type="RefSeq" id="WP_146919310.1">
    <property type="nucleotide sequence ID" value="NZ_VORW01000013.1"/>
</dbReference>
<dbReference type="OrthoDB" id="1121502at2"/>
<sequence>MNKYLTIVSIGLLLSTGACAQEHSDEEVPDAVKTAFSHKFPAAKKVSWDMESATEWEAEFKLEGNEYSANFLADGTWQETEHEIKKADIPEAIKQTLAKDFAGYEIEEAEISEKADGTVYELAVEKGEEEWELVFDANGKLIEKKAIEEDDED</sequence>
<feature type="chain" id="PRO_5022759206" description="Putative beta-lactamase-inhibitor-like PepSY-like domain-containing protein" evidence="1">
    <location>
        <begin position="21"/>
        <end position="153"/>
    </location>
</feature>
<accession>A0A5C7AGD4</accession>
<dbReference type="Pfam" id="PF11396">
    <property type="entry name" value="PepSY_like"/>
    <property type="match status" value="1"/>
</dbReference>
<protein>
    <recommendedName>
        <fullName evidence="2">Putative beta-lactamase-inhibitor-like PepSY-like domain-containing protein</fullName>
    </recommendedName>
</protein>
<reference evidence="3 4" key="1">
    <citation type="submission" date="2019-08" db="EMBL/GenBank/DDBJ databases">
        <title>Genomes sequence of Algoriphagus aquimarinus ACAM450.</title>
        <authorList>
            <person name="Bowman J.P."/>
        </authorList>
    </citation>
    <scope>NUCLEOTIDE SEQUENCE [LARGE SCALE GENOMIC DNA]</scope>
    <source>
        <strain evidence="3 4">ACAM 450</strain>
    </source>
</reference>
<gene>
    <name evidence="3" type="ORF">ESV85_15900</name>
</gene>
<comment type="caution">
    <text evidence="3">The sequence shown here is derived from an EMBL/GenBank/DDBJ whole genome shotgun (WGS) entry which is preliminary data.</text>
</comment>
<dbReference type="PROSITE" id="PS51257">
    <property type="entry name" value="PROKAR_LIPOPROTEIN"/>
    <property type="match status" value="1"/>
</dbReference>
<evidence type="ECO:0000313" key="3">
    <source>
        <dbReference type="EMBL" id="TXE06959.1"/>
    </source>
</evidence>
<dbReference type="EMBL" id="VORW01000013">
    <property type="protein sequence ID" value="TXE06959.1"/>
    <property type="molecule type" value="Genomic_DNA"/>
</dbReference>
<feature type="signal peptide" evidence="1">
    <location>
        <begin position="1"/>
        <end position="20"/>
    </location>
</feature>
<dbReference type="InterPro" id="IPR021533">
    <property type="entry name" value="PepSY-like"/>
</dbReference>
<dbReference type="SUPFAM" id="SSF160574">
    <property type="entry name" value="BT0923-like"/>
    <property type="match status" value="1"/>
</dbReference>